<comment type="similarity">
    <text evidence="3">Belongs to the CNEP1R1 family.</text>
</comment>
<gene>
    <name evidence="13" type="ORF">E3P99_00616</name>
</gene>
<feature type="compositionally biased region" description="Polar residues" evidence="11">
    <location>
        <begin position="200"/>
        <end position="214"/>
    </location>
</feature>
<feature type="transmembrane region" description="Helical" evidence="12">
    <location>
        <begin position="80"/>
        <end position="101"/>
    </location>
</feature>
<evidence type="ECO:0000256" key="8">
    <source>
        <dbReference type="ARBA" id="ARBA00023136"/>
    </source>
</evidence>
<evidence type="ECO:0000256" key="1">
    <source>
        <dbReference type="ARBA" id="ARBA00004232"/>
    </source>
</evidence>
<keyword evidence="5 12" id="KW-0812">Transmembrane</keyword>
<evidence type="ECO:0000256" key="6">
    <source>
        <dbReference type="ARBA" id="ARBA00022989"/>
    </source>
</evidence>
<dbReference type="EMBL" id="SPNW01000006">
    <property type="protein sequence ID" value="TIA92490.1"/>
    <property type="molecule type" value="Genomic_DNA"/>
</dbReference>
<comment type="caution">
    <text evidence="13">The sequence shown here is derived from an EMBL/GenBank/DDBJ whole genome shotgun (WGS) entry which is preliminary data.</text>
</comment>
<evidence type="ECO:0000256" key="2">
    <source>
        <dbReference type="ARBA" id="ARBA00004496"/>
    </source>
</evidence>
<feature type="region of interest" description="Disordered" evidence="11">
    <location>
        <begin position="199"/>
        <end position="274"/>
    </location>
</feature>
<evidence type="ECO:0000313" key="14">
    <source>
        <dbReference type="Proteomes" id="UP000310189"/>
    </source>
</evidence>
<dbReference type="AlphaFoldDB" id="A0A4T0FVV7"/>
<keyword evidence="6 12" id="KW-1133">Transmembrane helix</keyword>
<dbReference type="OrthoDB" id="5599171at2759"/>
<dbReference type="GO" id="GO:0019888">
    <property type="term" value="F:protein phosphatase regulator activity"/>
    <property type="evidence" value="ECO:0007669"/>
    <property type="project" value="InterPro"/>
</dbReference>
<keyword evidence="4" id="KW-0963">Cytoplasm</keyword>
<evidence type="ECO:0000256" key="4">
    <source>
        <dbReference type="ARBA" id="ARBA00022490"/>
    </source>
</evidence>
<keyword evidence="9" id="KW-0539">Nucleus</keyword>
<comment type="subcellular location">
    <subcellularLocation>
        <location evidence="2">Cytoplasm</location>
    </subcellularLocation>
    <subcellularLocation>
        <location evidence="1">Nucleus membrane</location>
        <topology evidence="1">Multi-pass membrane protein</topology>
    </subcellularLocation>
</comment>
<dbReference type="PANTHER" id="PTHR20996:SF1">
    <property type="entry name" value="NUCLEAR ENVELOPE PHOSPHATASE-REGULATORY SUBUNIT 1"/>
    <property type="match status" value="1"/>
</dbReference>
<evidence type="ECO:0000256" key="7">
    <source>
        <dbReference type="ARBA" id="ARBA00023098"/>
    </source>
</evidence>
<feature type="compositionally biased region" description="Basic residues" evidence="11">
    <location>
        <begin position="233"/>
        <end position="243"/>
    </location>
</feature>
<dbReference type="GO" id="GO:0031965">
    <property type="term" value="C:nuclear membrane"/>
    <property type="evidence" value="ECO:0007669"/>
    <property type="project" value="UniProtKB-SubCell"/>
</dbReference>
<name>A0A4T0FVV7_9BASI</name>
<dbReference type="Proteomes" id="UP000310189">
    <property type="component" value="Unassembled WGS sequence"/>
</dbReference>
<proteinExistence type="inferred from homology"/>
<reference evidence="13 14" key="1">
    <citation type="submission" date="2019-03" db="EMBL/GenBank/DDBJ databases">
        <title>Sequencing 23 genomes of Wallemia ichthyophaga.</title>
        <authorList>
            <person name="Gostincar C."/>
        </authorList>
    </citation>
    <scope>NUCLEOTIDE SEQUENCE [LARGE SCALE GENOMIC DNA]</scope>
    <source>
        <strain evidence="13 14">EXF-5753</strain>
    </source>
</reference>
<keyword evidence="8 12" id="KW-0472">Membrane</keyword>
<evidence type="ECO:0000256" key="12">
    <source>
        <dbReference type="SAM" id="Phobius"/>
    </source>
</evidence>
<accession>A0A4T0FVV7</accession>
<keyword evidence="7" id="KW-0443">Lipid metabolism</keyword>
<evidence type="ECO:0000313" key="13">
    <source>
        <dbReference type="EMBL" id="TIA92490.1"/>
    </source>
</evidence>
<evidence type="ECO:0000256" key="11">
    <source>
        <dbReference type="SAM" id="MobiDB-lite"/>
    </source>
</evidence>
<sequence length="274" mass="31921">MASEARTTRSTSKRNWCPPPDQITFRELLRFEERLKQNATALRKRRRRYELFLLFLISTSGVLAWNVIDKQNRQTYRGYAYMTMLTITLTTLILFFVSGVYSERITYANRYVPHCNRALRSFNMALNMRLLSPSTPFSLFRRPAKAAAARVQQRQKAMSSLPPTTNPRGELVFSHRVDKSFRDGYEKYRAAFERKRTQALAAQSARTPQVNTNIPRDLHREGRDKEVRDTHNHTHTQTHTHTHSRNESFSFILKDNTGAPPAATTAARKMKRRE</sequence>
<organism evidence="13 14">
    <name type="scientific">Wallemia hederae</name>
    <dbReference type="NCBI Taxonomy" id="1540922"/>
    <lineage>
        <taxon>Eukaryota</taxon>
        <taxon>Fungi</taxon>
        <taxon>Dikarya</taxon>
        <taxon>Basidiomycota</taxon>
        <taxon>Wallemiomycotina</taxon>
        <taxon>Wallemiomycetes</taxon>
        <taxon>Wallemiales</taxon>
        <taxon>Wallemiaceae</taxon>
        <taxon>Wallemia</taxon>
    </lineage>
</organism>
<dbReference type="PANTHER" id="PTHR20996">
    <property type="entry name" value="NUCLEAR ENVELOPE PHOSPHATASE-REGULATORY SUBUNIT 1"/>
    <property type="match status" value="1"/>
</dbReference>
<dbReference type="InterPro" id="IPR005605">
    <property type="entry name" value="Spo7"/>
</dbReference>
<feature type="transmembrane region" description="Helical" evidence="12">
    <location>
        <begin position="51"/>
        <end position="68"/>
    </location>
</feature>
<evidence type="ECO:0000256" key="3">
    <source>
        <dbReference type="ARBA" id="ARBA00010998"/>
    </source>
</evidence>
<protein>
    <recommendedName>
        <fullName evidence="10">Transmembrane protein 188</fullName>
    </recommendedName>
</protein>
<dbReference type="GO" id="GO:0071595">
    <property type="term" value="C:Nem1-Spo7 phosphatase complex"/>
    <property type="evidence" value="ECO:0007669"/>
    <property type="project" value="InterPro"/>
</dbReference>
<feature type="compositionally biased region" description="Basic and acidic residues" evidence="11">
    <location>
        <begin position="216"/>
        <end position="232"/>
    </location>
</feature>
<dbReference type="GO" id="GO:0006629">
    <property type="term" value="P:lipid metabolic process"/>
    <property type="evidence" value="ECO:0007669"/>
    <property type="project" value="UniProtKB-KW"/>
</dbReference>
<evidence type="ECO:0000256" key="10">
    <source>
        <dbReference type="ARBA" id="ARBA00030458"/>
    </source>
</evidence>
<dbReference type="GO" id="GO:0005737">
    <property type="term" value="C:cytoplasm"/>
    <property type="evidence" value="ECO:0007669"/>
    <property type="project" value="UniProtKB-SubCell"/>
</dbReference>
<evidence type="ECO:0000256" key="5">
    <source>
        <dbReference type="ARBA" id="ARBA00022692"/>
    </source>
</evidence>
<keyword evidence="14" id="KW-1185">Reference proteome</keyword>
<evidence type="ECO:0000256" key="9">
    <source>
        <dbReference type="ARBA" id="ARBA00023242"/>
    </source>
</evidence>
<dbReference type="Pfam" id="PF03907">
    <property type="entry name" value="Spo7"/>
    <property type="match status" value="1"/>
</dbReference>
<dbReference type="InterPro" id="IPR019168">
    <property type="entry name" value="NEP1-R1"/>
</dbReference>